<gene>
    <name evidence="1" type="ORF">S40285_10299</name>
</gene>
<dbReference type="Proteomes" id="UP000028524">
    <property type="component" value="Unassembled WGS sequence"/>
</dbReference>
<proteinExistence type="predicted"/>
<evidence type="ECO:0000313" key="2">
    <source>
        <dbReference type="Proteomes" id="UP000028524"/>
    </source>
</evidence>
<dbReference type="InParanoid" id="A0A084QNW2"/>
<dbReference type="AlphaFoldDB" id="A0A084QNW2"/>
<reference evidence="1 2" key="1">
    <citation type="journal article" date="2014" name="BMC Genomics">
        <title>Comparative genome sequencing reveals chemotype-specific gene clusters in the toxigenic black mold Stachybotrys.</title>
        <authorList>
            <person name="Semeiks J."/>
            <person name="Borek D."/>
            <person name="Otwinowski Z."/>
            <person name="Grishin N.V."/>
        </authorList>
    </citation>
    <scope>NUCLEOTIDE SEQUENCE [LARGE SCALE GENOMIC DNA]</scope>
    <source>
        <strain evidence="1 2">IBT 40285</strain>
    </source>
</reference>
<dbReference type="EMBL" id="KL660580">
    <property type="protein sequence ID" value="KFA65647.1"/>
    <property type="molecule type" value="Genomic_DNA"/>
</dbReference>
<sequence>MGAKTYVAPPQCGSCGELSSAGDVMPVAEAQQCGAQALGEKLVIQVSGMIPAPRGSGLVLKSLGKAQPRSFRVWFAASDWDLGRGKPIASTTSHHEVGRFDILE</sequence>
<evidence type="ECO:0000313" key="1">
    <source>
        <dbReference type="EMBL" id="KFA65647.1"/>
    </source>
</evidence>
<name>A0A084QNW2_STAC4</name>
<organism evidence="1 2">
    <name type="scientific">Stachybotrys chlorohalonatus (strain IBT 40285)</name>
    <dbReference type="NCBI Taxonomy" id="1283841"/>
    <lineage>
        <taxon>Eukaryota</taxon>
        <taxon>Fungi</taxon>
        <taxon>Dikarya</taxon>
        <taxon>Ascomycota</taxon>
        <taxon>Pezizomycotina</taxon>
        <taxon>Sordariomycetes</taxon>
        <taxon>Hypocreomycetidae</taxon>
        <taxon>Hypocreales</taxon>
        <taxon>Stachybotryaceae</taxon>
        <taxon>Stachybotrys</taxon>
    </lineage>
</organism>
<accession>A0A084QNW2</accession>
<keyword evidence="2" id="KW-1185">Reference proteome</keyword>
<protein>
    <submittedName>
        <fullName evidence="1">Uncharacterized protein</fullName>
    </submittedName>
</protein>
<dbReference type="HOGENOM" id="CLU_2251810_0_0_1"/>